<reference evidence="2" key="1">
    <citation type="submission" date="2020-04" db="EMBL/GenBank/DDBJ databases">
        <authorList>
            <person name="Chiriac C."/>
            <person name="Salcher M."/>
            <person name="Ghai R."/>
            <person name="Kavagutti S V."/>
        </authorList>
    </citation>
    <scope>NUCLEOTIDE SEQUENCE</scope>
</reference>
<dbReference type="EMBL" id="LR796420">
    <property type="protein sequence ID" value="CAB4143332.1"/>
    <property type="molecule type" value="Genomic_DNA"/>
</dbReference>
<dbReference type="Gene3D" id="3.40.50.2000">
    <property type="entry name" value="Glycogen Phosphorylase B"/>
    <property type="match status" value="1"/>
</dbReference>
<evidence type="ECO:0000313" key="2">
    <source>
        <dbReference type="EMBL" id="CAB4143332.1"/>
    </source>
</evidence>
<dbReference type="GO" id="GO:0016740">
    <property type="term" value="F:transferase activity"/>
    <property type="evidence" value="ECO:0007669"/>
    <property type="project" value="UniProtKB-KW"/>
</dbReference>
<name>A0A6J5MAU2_9CAUD</name>
<proteinExistence type="predicted"/>
<evidence type="ECO:0000259" key="1">
    <source>
        <dbReference type="Pfam" id="PF13524"/>
    </source>
</evidence>
<sequence length="296" mass="34528">MKITFIYAHDVGEVWSTPMSLINEFKKRSWETEIISIGSNKSGIYEDSKLRSWIQKNTPTDIVMFMDWGRFDSNWLDKSLKPDTFWIQESGDDPQNFERNYPKANRFHFTITPSANSAEEYKKRGINCLWIPHWADTAVQYPINTEPKYVAVTTRGIGGSQFLDYLTEWGDGAIGNKNGMGPQEHTEFLNSGLMVLQNSRWKELTRRLFEGMACGKMVITDRLPKEAKLDELFIEGEEIVLYDDIVDCIEKINYYNENIEERERIAKNGMKKVLENYTQVQVVDKLIELWKNYQSV</sequence>
<dbReference type="Pfam" id="PF13524">
    <property type="entry name" value="Glyco_trans_1_2"/>
    <property type="match status" value="1"/>
</dbReference>
<accession>A0A6J5MAU2</accession>
<keyword evidence="2" id="KW-0808">Transferase</keyword>
<feature type="domain" description="Spore protein YkvP/CgeB glycosyl transferase-like" evidence="1">
    <location>
        <begin position="158"/>
        <end position="287"/>
    </location>
</feature>
<dbReference type="SUPFAM" id="SSF53756">
    <property type="entry name" value="UDP-Glycosyltransferase/glycogen phosphorylase"/>
    <property type="match status" value="1"/>
</dbReference>
<dbReference type="InterPro" id="IPR055259">
    <property type="entry name" value="YkvP/CgeB_Glyco_trans-like"/>
</dbReference>
<gene>
    <name evidence="2" type="ORF">UFOVP449_161</name>
</gene>
<organism evidence="2">
    <name type="scientific">uncultured Caudovirales phage</name>
    <dbReference type="NCBI Taxonomy" id="2100421"/>
    <lineage>
        <taxon>Viruses</taxon>
        <taxon>Duplodnaviria</taxon>
        <taxon>Heunggongvirae</taxon>
        <taxon>Uroviricota</taxon>
        <taxon>Caudoviricetes</taxon>
        <taxon>Peduoviridae</taxon>
        <taxon>Maltschvirus</taxon>
        <taxon>Maltschvirus maltsch</taxon>
    </lineage>
</organism>
<protein>
    <submittedName>
        <fullName evidence="2">Glycosyl transferases group 1</fullName>
    </submittedName>
</protein>